<dbReference type="InterPro" id="IPR003613">
    <property type="entry name" value="Ubox_domain"/>
</dbReference>
<evidence type="ECO:0000256" key="10">
    <source>
        <dbReference type="ARBA" id="ARBA00022786"/>
    </source>
</evidence>
<dbReference type="InterPro" id="IPR045132">
    <property type="entry name" value="UBE4"/>
</dbReference>
<evidence type="ECO:0000256" key="1">
    <source>
        <dbReference type="ARBA" id="ARBA00000900"/>
    </source>
</evidence>
<dbReference type="GO" id="GO:0005737">
    <property type="term" value="C:cytoplasm"/>
    <property type="evidence" value="ECO:0007669"/>
    <property type="project" value="UniProtKB-SubCell"/>
</dbReference>
<dbReference type="Pfam" id="PF10408">
    <property type="entry name" value="Ufd2P_core"/>
    <property type="match status" value="1"/>
</dbReference>
<dbReference type="Proteomes" id="UP000694867">
    <property type="component" value="Unplaced"/>
</dbReference>
<evidence type="ECO:0000256" key="12">
    <source>
        <dbReference type="ARBA" id="ARBA00023242"/>
    </source>
</evidence>
<evidence type="ECO:0000256" key="2">
    <source>
        <dbReference type="ARBA" id="ARBA00004123"/>
    </source>
</evidence>
<dbReference type="PROSITE" id="PS51698">
    <property type="entry name" value="U_BOX"/>
    <property type="match status" value="1"/>
</dbReference>
<evidence type="ECO:0000259" key="18">
    <source>
        <dbReference type="PROSITE" id="PS51698"/>
    </source>
</evidence>
<dbReference type="CTD" id="10277"/>
<dbReference type="GO" id="GO:0000209">
    <property type="term" value="P:protein polyubiquitination"/>
    <property type="evidence" value="ECO:0007669"/>
    <property type="project" value="TreeGrafter"/>
</dbReference>
<comment type="similarity">
    <text evidence="5">Belongs to the ubiquitin conjugation factor E4 family.</text>
</comment>
<evidence type="ECO:0000313" key="19">
    <source>
        <dbReference type="Proteomes" id="UP000694867"/>
    </source>
</evidence>
<dbReference type="Pfam" id="PF04564">
    <property type="entry name" value="U-box"/>
    <property type="match status" value="1"/>
</dbReference>
<dbReference type="FunFam" id="3.30.40.10:FF:000060">
    <property type="entry name" value="ubiquitin conjugation factor E4 B"/>
    <property type="match status" value="1"/>
</dbReference>
<reference evidence="20" key="1">
    <citation type="submission" date="2025-08" db="UniProtKB">
        <authorList>
            <consortium name="RefSeq"/>
        </authorList>
    </citation>
    <scope>IDENTIFICATION</scope>
</reference>
<evidence type="ECO:0000256" key="9">
    <source>
        <dbReference type="ARBA" id="ARBA00022679"/>
    </source>
</evidence>
<evidence type="ECO:0000256" key="4">
    <source>
        <dbReference type="ARBA" id="ARBA00004906"/>
    </source>
</evidence>
<dbReference type="GO" id="GO:0036503">
    <property type="term" value="P:ERAD pathway"/>
    <property type="evidence" value="ECO:0007669"/>
    <property type="project" value="InterPro"/>
</dbReference>
<dbReference type="GO" id="GO:0000151">
    <property type="term" value="C:ubiquitin ligase complex"/>
    <property type="evidence" value="ECO:0007669"/>
    <property type="project" value="InterPro"/>
</dbReference>
<dbReference type="Gene3D" id="3.30.40.10">
    <property type="entry name" value="Zinc/RING finger domain, C3HC4 (zinc finger)"/>
    <property type="match status" value="1"/>
</dbReference>
<proteinExistence type="inferred from homology"/>
<name>A0AAJ7SEH9_9ACAR</name>
<dbReference type="RefSeq" id="XP_028966610.1">
    <property type="nucleotide sequence ID" value="XM_029110777.1"/>
</dbReference>
<evidence type="ECO:0000256" key="5">
    <source>
        <dbReference type="ARBA" id="ARBA00007434"/>
    </source>
</evidence>
<evidence type="ECO:0000313" key="20">
    <source>
        <dbReference type="RefSeq" id="XP_028966610.1"/>
    </source>
</evidence>
<dbReference type="InterPro" id="IPR019474">
    <property type="entry name" value="Ub_conjug_fac_E4_core"/>
</dbReference>
<feature type="region of interest" description="Disordered" evidence="17">
    <location>
        <begin position="1"/>
        <end position="47"/>
    </location>
</feature>
<dbReference type="EC" id="2.3.2.27" evidence="6"/>
<comment type="function">
    <text evidence="13">Ubiquitin-protein ligase that probably functions as an E3 ligase in conjunction with specific E1 and E2 ligases. May also function as an E4 ligase mediating the assembly of polyubiquitin chains on substrates ubiquitinated by another E3 ubiquitin ligase. May regulate myosin assembly in striated muscles together with STUB1 and VCP/p97 by targeting myosin chaperone UNC45B for proteasomal degradation.</text>
</comment>
<feature type="domain" description="U-box" evidence="18">
    <location>
        <begin position="1023"/>
        <end position="1096"/>
    </location>
</feature>
<keyword evidence="12" id="KW-0539">Nucleus</keyword>
<evidence type="ECO:0000256" key="13">
    <source>
        <dbReference type="ARBA" id="ARBA00056267"/>
    </source>
</evidence>
<organism evidence="19 20">
    <name type="scientific">Galendromus occidentalis</name>
    <name type="common">western predatory mite</name>
    <dbReference type="NCBI Taxonomy" id="34638"/>
    <lineage>
        <taxon>Eukaryota</taxon>
        <taxon>Metazoa</taxon>
        <taxon>Ecdysozoa</taxon>
        <taxon>Arthropoda</taxon>
        <taxon>Chelicerata</taxon>
        <taxon>Arachnida</taxon>
        <taxon>Acari</taxon>
        <taxon>Parasitiformes</taxon>
        <taxon>Mesostigmata</taxon>
        <taxon>Gamasina</taxon>
        <taxon>Phytoseioidea</taxon>
        <taxon>Phytoseiidae</taxon>
        <taxon>Typhlodrominae</taxon>
        <taxon>Galendromus</taxon>
    </lineage>
</organism>
<dbReference type="CDD" id="cd16658">
    <property type="entry name" value="RING-Ubox_UBE4B"/>
    <property type="match status" value="1"/>
</dbReference>
<evidence type="ECO:0000256" key="11">
    <source>
        <dbReference type="ARBA" id="ARBA00022990"/>
    </source>
</evidence>
<comment type="pathway">
    <text evidence="4">Protein modification; protein ubiquitination.</text>
</comment>
<dbReference type="AlphaFoldDB" id="A0AAJ7SEH9"/>
<comment type="catalytic activity">
    <reaction evidence="1">
        <text>S-ubiquitinyl-[E2 ubiquitin-conjugating enzyme]-L-cysteine + [acceptor protein]-L-lysine = [E2 ubiquitin-conjugating enzyme]-L-cysteine + N(6)-ubiquitinyl-[acceptor protein]-L-lysine.</text>
        <dbReference type="EC" id="2.3.2.27"/>
    </reaction>
</comment>
<evidence type="ECO:0000256" key="3">
    <source>
        <dbReference type="ARBA" id="ARBA00004496"/>
    </source>
</evidence>
<evidence type="ECO:0000256" key="17">
    <source>
        <dbReference type="SAM" id="MobiDB-lite"/>
    </source>
</evidence>
<dbReference type="SUPFAM" id="SSF57850">
    <property type="entry name" value="RING/U-box"/>
    <property type="match status" value="1"/>
</dbReference>
<evidence type="ECO:0000256" key="7">
    <source>
        <dbReference type="ARBA" id="ARBA00022490"/>
    </source>
</evidence>
<dbReference type="GeneID" id="100900300"/>
<dbReference type="SMART" id="SM00504">
    <property type="entry name" value="Ubox"/>
    <property type="match status" value="1"/>
</dbReference>
<protein>
    <recommendedName>
        <fullName evidence="14">Ubiquitin conjugation factor E4 B</fullName>
        <ecNumber evidence="6">2.3.2.27</ecNumber>
    </recommendedName>
    <alternativeName>
        <fullName evidence="16">RING-type E3 ubiquitin transferase E4 B</fullName>
    </alternativeName>
    <alternativeName>
        <fullName evidence="15">Ubiquitin fusion degradation protein 2</fullName>
    </alternativeName>
</protein>
<evidence type="ECO:0000256" key="8">
    <source>
        <dbReference type="ARBA" id="ARBA00022553"/>
    </source>
</evidence>
<gene>
    <name evidence="20" type="primary">LOC100900300</name>
</gene>
<evidence type="ECO:0000256" key="16">
    <source>
        <dbReference type="ARBA" id="ARBA00083610"/>
    </source>
</evidence>
<accession>A0AAJ7SEH9</accession>
<dbReference type="PANTHER" id="PTHR13931:SF2">
    <property type="entry name" value="UBIQUITIN CONJUGATION FACTOR E4 B"/>
    <property type="match status" value="1"/>
</dbReference>
<keyword evidence="11" id="KW-0007">Acetylation</keyword>
<keyword evidence="7" id="KW-0963">Cytoplasm</keyword>
<evidence type="ECO:0000256" key="15">
    <source>
        <dbReference type="ARBA" id="ARBA00081821"/>
    </source>
</evidence>
<dbReference type="GO" id="GO:0034450">
    <property type="term" value="F:ubiquitin-ubiquitin ligase activity"/>
    <property type="evidence" value="ECO:0007669"/>
    <property type="project" value="InterPro"/>
</dbReference>
<keyword evidence="8" id="KW-0597">Phosphoprotein</keyword>
<dbReference type="GO" id="GO:0005634">
    <property type="term" value="C:nucleus"/>
    <property type="evidence" value="ECO:0007669"/>
    <property type="project" value="UniProtKB-SubCell"/>
</dbReference>
<keyword evidence="9" id="KW-0808">Transferase</keyword>
<dbReference type="GO" id="GO:0006511">
    <property type="term" value="P:ubiquitin-dependent protein catabolic process"/>
    <property type="evidence" value="ECO:0007669"/>
    <property type="project" value="InterPro"/>
</dbReference>
<keyword evidence="19" id="KW-1185">Reference proteome</keyword>
<evidence type="ECO:0000256" key="14">
    <source>
        <dbReference type="ARBA" id="ARBA00072779"/>
    </source>
</evidence>
<sequence>MAEQLSPEELREKRLARLARPGVALPPQAPAAAEIPGTAPSKLNEEQDSLQSLANHDEAARLASTSEPKKEIGEISDVMSTAPCKTQGDSTVSYCEKVRNEKNTDVTSRVDHNMMNDPIIFLDPGNKTIKRISDPSLGTAPPPKTPKKEHETLAQKVRKVLRRIYLKDYHEEVAYYVDESPSGSLMMADVVQLVTSRTIALFNEYKHLFEASADSVSCENCPGNDTEVKYLASCYHRTFTEEIEFARRSAEPPIQELLRQIRAQCLDYMRLLLAAQIQDTKRAHLMIEEYFDQMLRFKVSPNFTMDFMSRCDTESRRAIFTPIIKLFQIRMAGPSYTRPKSGDYLVLLKSLCEMRDVNQTTRPFCDLLAADESFLPANINEFSGREIMCRTFLGPFFSMSLFAQDDASVVTHYNISENPSPRPDVQHLQFTMQRSRELVHDIVHSLLLNAASRRRTQDWIVAVLKSNEKRAQFRPDDNAVATDGFMVNFTSVLQKLNAKVRIEKVDPYYLFQPGRRFDLSDETCLRMTSAERAEYATSLEADPSWQREVRFSTECMFFAIYSHHLGIISSTQRYIRRLRFIRDLGRAVEELENTRNSWLAVQNLAVQNQRTIAKWKAQIRKLIVSKNAAEIVLFDRQLVQDSLDFYCSKAEMMLRVLGVHLGECSEIPPVSPLFSSFPAWFIEDIADFLLFVIRYKPRLLSDRVSPSLVTLLLLPVCAPHYLSNPYLTAKLIEVIFIVSPYLQRINKEFYSQIRRNRLAEKHLAVSLMRLYADVETTGASSEFYDKFTIRYHISVILESLRENSLHRQQLIEESRKGKHFVRFINMLMNDTTYLLDESLQSLTRINEIQSAMSDTRTWNAQSREVQQSRRSQLTTDERQCRSYLTLAKQSVDMLHYLTQDIQEPFLRPELVDRLAAMLDFNLQQLCGPKCNNLKVREGEVNYGWEPRKLLCQLVDIYLHLDCDTFHEAIANDDRSYRPELFIDTIYRMTRVMLKSETQIEKFKELASRVRKIAAERLKIDLSDAPEEYRDPLMDTLMEDPVILPSGQVIDRSTITRHLLNSATDPFNRQPLSEEELVPAGELRVRILEWKKNKFEQFKAAATASSSRPSCPDKDS</sequence>
<comment type="subcellular location">
    <subcellularLocation>
        <location evidence="3">Cytoplasm</location>
    </subcellularLocation>
    <subcellularLocation>
        <location evidence="2">Nucleus</location>
    </subcellularLocation>
</comment>
<evidence type="ECO:0000256" key="6">
    <source>
        <dbReference type="ARBA" id="ARBA00012483"/>
    </source>
</evidence>
<dbReference type="KEGG" id="goe:100900300"/>
<dbReference type="InterPro" id="IPR013083">
    <property type="entry name" value="Znf_RING/FYVE/PHD"/>
</dbReference>
<dbReference type="PANTHER" id="PTHR13931">
    <property type="entry name" value="UBIQUITINATION FACTOR E4"/>
    <property type="match status" value="1"/>
</dbReference>
<keyword evidence="10" id="KW-0833">Ubl conjugation pathway</keyword>